<feature type="compositionally biased region" description="Acidic residues" evidence="6">
    <location>
        <begin position="176"/>
        <end position="186"/>
    </location>
</feature>
<dbReference type="Gene3D" id="1.25.40.180">
    <property type="match status" value="1"/>
</dbReference>
<evidence type="ECO:0000313" key="8">
    <source>
        <dbReference type="EMBL" id="RPB01861.1"/>
    </source>
</evidence>
<dbReference type="InterPro" id="IPR045196">
    <property type="entry name" value="IF2/IF5"/>
</dbReference>
<dbReference type="GO" id="GO:0005829">
    <property type="term" value="C:cytosol"/>
    <property type="evidence" value="ECO:0007669"/>
    <property type="project" value="TreeGrafter"/>
</dbReference>
<dbReference type="SUPFAM" id="SSF100966">
    <property type="entry name" value="Translation initiation factor 2 beta, aIF2beta, N-terminal domain"/>
    <property type="match status" value="1"/>
</dbReference>
<dbReference type="OrthoDB" id="10250831at2759"/>
<keyword evidence="9" id="KW-1185">Reference proteome</keyword>
<evidence type="ECO:0000256" key="2">
    <source>
        <dbReference type="ARBA" id="ARBA00022540"/>
    </source>
</evidence>
<evidence type="ECO:0000256" key="6">
    <source>
        <dbReference type="SAM" id="MobiDB-lite"/>
    </source>
</evidence>
<dbReference type="PROSITE" id="PS51363">
    <property type="entry name" value="W2"/>
    <property type="match status" value="1"/>
</dbReference>
<dbReference type="AlphaFoldDB" id="A0A3N4K0C5"/>
<accession>A0A3N4K0C5</accession>
<keyword evidence="3" id="KW-0547">Nucleotide-binding</keyword>
<dbReference type="FunFam" id="2.20.25.350:FF:000001">
    <property type="entry name" value="Eukaryotic translation initiation factor 5"/>
    <property type="match status" value="1"/>
</dbReference>
<dbReference type="GO" id="GO:0001732">
    <property type="term" value="P:formation of cytoplasmic translation initiation complex"/>
    <property type="evidence" value="ECO:0007669"/>
    <property type="project" value="TreeGrafter"/>
</dbReference>
<evidence type="ECO:0000256" key="3">
    <source>
        <dbReference type="ARBA" id="ARBA00022741"/>
    </source>
</evidence>
<dbReference type="Pfam" id="PF02020">
    <property type="entry name" value="W2"/>
    <property type="match status" value="1"/>
</dbReference>
<comment type="similarity">
    <text evidence="1">Belongs to the eIF-2-beta/eIF-5 family.</text>
</comment>
<dbReference type="EMBL" id="ML120371">
    <property type="protein sequence ID" value="RPB01861.1"/>
    <property type="molecule type" value="Genomic_DNA"/>
</dbReference>
<name>A0A3N4K0C5_9PEZI</name>
<reference evidence="8 9" key="1">
    <citation type="journal article" date="2018" name="Nat. Ecol. Evol.">
        <title>Pezizomycetes genomes reveal the molecular basis of ectomycorrhizal truffle lifestyle.</title>
        <authorList>
            <person name="Murat C."/>
            <person name="Payen T."/>
            <person name="Noel B."/>
            <person name="Kuo A."/>
            <person name="Morin E."/>
            <person name="Chen J."/>
            <person name="Kohler A."/>
            <person name="Krizsan K."/>
            <person name="Balestrini R."/>
            <person name="Da Silva C."/>
            <person name="Montanini B."/>
            <person name="Hainaut M."/>
            <person name="Levati E."/>
            <person name="Barry K.W."/>
            <person name="Belfiori B."/>
            <person name="Cichocki N."/>
            <person name="Clum A."/>
            <person name="Dockter R.B."/>
            <person name="Fauchery L."/>
            <person name="Guy J."/>
            <person name="Iotti M."/>
            <person name="Le Tacon F."/>
            <person name="Lindquist E.A."/>
            <person name="Lipzen A."/>
            <person name="Malagnac F."/>
            <person name="Mello A."/>
            <person name="Molinier V."/>
            <person name="Miyauchi S."/>
            <person name="Poulain J."/>
            <person name="Riccioni C."/>
            <person name="Rubini A."/>
            <person name="Sitrit Y."/>
            <person name="Splivallo R."/>
            <person name="Traeger S."/>
            <person name="Wang M."/>
            <person name="Zifcakova L."/>
            <person name="Wipf D."/>
            <person name="Zambonelli A."/>
            <person name="Paolocci F."/>
            <person name="Nowrousian M."/>
            <person name="Ottonello S."/>
            <person name="Baldrian P."/>
            <person name="Spatafora J.W."/>
            <person name="Henrissat B."/>
            <person name="Nagy L.G."/>
            <person name="Aury J.M."/>
            <person name="Wincker P."/>
            <person name="Grigoriev I.V."/>
            <person name="Bonfante P."/>
            <person name="Martin F.M."/>
        </authorList>
    </citation>
    <scope>NUCLEOTIDE SEQUENCE [LARGE SCALE GENOMIC DNA]</scope>
    <source>
        <strain evidence="8 9">120613-1</strain>
    </source>
</reference>
<proteinExistence type="inferred from homology"/>
<dbReference type="FunFam" id="1.25.40.180:FF:000031">
    <property type="entry name" value="Eukaryotic translation initiation factor 5"/>
    <property type="match status" value="1"/>
</dbReference>
<dbReference type="FunFam" id="3.30.30.170:FF:000002">
    <property type="entry name" value="Eukaryotic translation initiation factor 5"/>
    <property type="match status" value="1"/>
</dbReference>
<evidence type="ECO:0000256" key="5">
    <source>
        <dbReference type="ARBA" id="ARBA00023134"/>
    </source>
</evidence>
<keyword evidence="4" id="KW-0648">Protein biosynthesis</keyword>
<dbReference type="CDD" id="cd11561">
    <property type="entry name" value="W2_eIF5"/>
    <property type="match status" value="1"/>
</dbReference>
<dbReference type="Proteomes" id="UP000276215">
    <property type="component" value="Unassembled WGS sequence"/>
</dbReference>
<keyword evidence="2" id="KW-0396">Initiation factor</keyword>
<dbReference type="STRING" id="1336337.A0A3N4K0C5"/>
<dbReference type="InterPro" id="IPR002735">
    <property type="entry name" value="Transl_init_fac_IF2/IF5_dom"/>
</dbReference>
<dbReference type="PANTHER" id="PTHR23001:SF7">
    <property type="entry name" value="EUKARYOTIC TRANSLATION INITIATION FACTOR 5"/>
    <property type="match status" value="1"/>
</dbReference>
<evidence type="ECO:0000256" key="4">
    <source>
        <dbReference type="ARBA" id="ARBA00022917"/>
    </source>
</evidence>
<evidence type="ECO:0000259" key="7">
    <source>
        <dbReference type="PROSITE" id="PS51363"/>
    </source>
</evidence>
<dbReference type="GO" id="GO:0005092">
    <property type="term" value="F:GDP-dissociation inhibitor activity"/>
    <property type="evidence" value="ECO:0007669"/>
    <property type="project" value="TreeGrafter"/>
</dbReference>
<keyword evidence="5" id="KW-0342">GTP-binding</keyword>
<dbReference type="Gene3D" id="2.20.25.350">
    <property type="match status" value="1"/>
</dbReference>
<dbReference type="InterPro" id="IPR016024">
    <property type="entry name" value="ARM-type_fold"/>
</dbReference>
<dbReference type="Pfam" id="PF01873">
    <property type="entry name" value="eIF-5_eIF-2B"/>
    <property type="match status" value="1"/>
</dbReference>
<evidence type="ECO:0000313" key="9">
    <source>
        <dbReference type="Proteomes" id="UP000276215"/>
    </source>
</evidence>
<dbReference type="GO" id="GO:0071074">
    <property type="term" value="F:eukaryotic initiation factor eIF2 binding"/>
    <property type="evidence" value="ECO:0007669"/>
    <property type="project" value="TreeGrafter"/>
</dbReference>
<dbReference type="Gene3D" id="3.30.30.170">
    <property type="match status" value="1"/>
</dbReference>
<protein>
    <recommendedName>
        <fullName evidence="7">W2 domain-containing protein</fullName>
    </recommendedName>
</protein>
<feature type="compositionally biased region" description="Basic residues" evidence="6">
    <location>
        <begin position="148"/>
        <end position="160"/>
    </location>
</feature>
<dbReference type="SUPFAM" id="SSF48371">
    <property type="entry name" value="ARM repeat"/>
    <property type="match status" value="1"/>
</dbReference>
<feature type="domain" description="W2" evidence="7">
    <location>
        <begin position="244"/>
        <end position="410"/>
    </location>
</feature>
<gene>
    <name evidence="8" type="ORF">L873DRAFT_1763661</name>
</gene>
<dbReference type="SMART" id="SM00653">
    <property type="entry name" value="eIF2B_5"/>
    <property type="match status" value="1"/>
</dbReference>
<dbReference type="InterPro" id="IPR003307">
    <property type="entry name" value="W2_domain"/>
</dbReference>
<dbReference type="PANTHER" id="PTHR23001">
    <property type="entry name" value="EUKARYOTIC TRANSLATION INITIATION FACTOR"/>
    <property type="match status" value="1"/>
</dbReference>
<dbReference type="InterPro" id="IPR016190">
    <property type="entry name" value="Transl_init_fac_IF2/IF5_Zn-bd"/>
</dbReference>
<dbReference type="SMART" id="SM00515">
    <property type="entry name" value="eIF5C"/>
    <property type="match status" value="1"/>
</dbReference>
<sequence length="416" mass="46269">MATINIRRDITDPFYRYKMERLQSKIEGKGNGIKSVIVNLSSVAHSLSRDPAYVVKFFGFELGAQVTANPTDDRYIINGAHDAGKLQDYLDTFISKFVLCKKCENPETDLIVQKDGTILRNCKACGQRTDVDPRHKLSSFITKNPPKREKKAKGTKKNGKKNGDAENGNSPKDSGSEDMNEVDGGSDDELTRRIQAEAKELSTNGAGVEVKDDDWAVDMSEEAIKARAQNLPEDLKRSLVIEGDDDEAAGSDNPFDQLGSWIVAQKAENDGEVDDIEIYKKAQALGIELNYRTLQVLAQTLFDENIIKKNQVKVHAGLLKKMITSERHEKAFLGGTERFVGNDHPKLISAIPTILMAYYENDLASEDTITKWGSRASQKYVDVPTSKKVRKAAAPFLTWLQEADEDGSDDDDEDDE</sequence>
<dbReference type="SUPFAM" id="SSF75689">
    <property type="entry name" value="Zinc-binding domain of translation initiation factor 2 beta"/>
    <property type="match status" value="1"/>
</dbReference>
<evidence type="ECO:0000256" key="1">
    <source>
        <dbReference type="ARBA" id="ARBA00010397"/>
    </source>
</evidence>
<dbReference type="GO" id="GO:0003743">
    <property type="term" value="F:translation initiation factor activity"/>
    <property type="evidence" value="ECO:0007669"/>
    <property type="project" value="UniProtKB-KW"/>
</dbReference>
<dbReference type="InterPro" id="IPR016189">
    <property type="entry name" value="Transl_init_fac_IF2/IF5_N"/>
</dbReference>
<dbReference type="GO" id="GO:0005525">
    <property type="term" value="F:GTP binding"/>
    <property type="evidence" value="ECO:0007669"/>
    <property type="project" value="UniProtKB-KW"/>
</dbReference>
<organism evidence="8 9">
    <name type="scientific">Choiromyces venosus 120613-1</name>
    <dbReference type="NCBI Taxonomy" id="1336337"/>
    <lineage>
        <taxon>Eukaryota</taxon>
        <taxon>Fungi</taxon>
        <taxon>Dikarya</taxon>
        <taxon>Ascomycota</taxon>
        <taxon>Pezizomycotina</taxon>
        <taxon>Pezizomycetes</taxon>
        <taxon>Pezizales</taxon>
        <taxon>Tuberaceae</taxon>
        <taxon>Choiromyces</taxon>
    </lineage>
</organism>
<feature type="region of interest" description="Disordered" evidence="6">
    <location>
        <begin position="135"/>
        <end position="186"/>
    </location>
</feature>